<dbReference type="InterPro" id="IPR016032">
    <property type="entry name" value="Sig_transdc_resp-reg_C-effctor"/>
</dbReference>
<dbReference type="PANTHER" id="PTHR43214">
    <property type="entry name" value="TWO-COMPONENT RESPONSE REGULATOR"/>
    <property type="match status" value="1"/>
</dbReference>
<dbReference type="EMBL" id="SMGK01000001">
    <property type="protein sequence ID" value="TCK75391.1"/>
    <property type="molecule type" value="Genomic_DNA"/>
</dbReference>
<dbReference type="GO" id="GO:0006355">
    <property type="term" value="P:regulation of DNA-templated transcription"/>
    <property type="evidence" value="ECO:0007669"/>
    <property type="project" value="InterPro"/>
</dbReference>
<dbReference type="CDD" id="cd06170">
    <property type="entry name" value="LuxR_C_like"/>
    <property type="match status" value="1"/>
</dbReference>
<accession>A0A4V6NEV6</accession>
<dbReference type="RefSeq" id="WP_131991114.1">
    <property type="nucleotide sequence ID" value="NZ_SMGK01000001.1"/>
</dbReference>
<dbReference type="SUPFAM" id="SSF46894">
    <property type="entry name" value="C-terminal effector domain of the bipartite response regulators"/>
    <property type="match status" value="1"/>
</dbReference>
<organism evidence="3 4">
    <name type="scientific">Acidipila rosea</name>
    <dbReference type="NCBI Taxonomy" id="768535"/>
    <lineage>
        <taxon>Bacteria</taxon>
        <taxon>Pseudomonadati</taxon>
        <taxon>Acidobacteriota</taxon>
        <taxon>Terriglobia</taxon>
        <taxon>Terriglobales</taxon>
        <taxon>Acidobacteriaceae</taxon>
        <taxon>Acidipila</taxon>
    </lineage>
</organism>
<protein>
    <submittedName>
        <fullName evidence="3">DNA-binding NarL/FixJ family response regulator</fullName>
    </submittedName>
</protein>
<keyword evidence="4" id="KW-1185">Reference proteome</keyword>
<dbReference type="PROSITE" id="PS50043">
    <property type="entry name" value="HTH_LUXR_2"/>
    <property type="match status" value="1"/>
</dbReference>
<name>A0A4V6NEV6_9BACT</name>
<comment type="caution">
    <text evidence="3">The sequence shown here is derived from an EMBL/GenBank/DDBJ whole genome shotgun (WGS) entry which is preliminary data.</text>
</comment>
<reference evidence="3 4" key="1">
    <citation type="submission" date="2019-03" db="EMBL/GenBank/DDBJ databases">
        <title>Genomic Encyclopedia of Type Strains, Phase IV (KMG-IV): sequencing the most valuable type-strain genomes for metagenomic binning, comparative biology and taxonomic classification.</title>
        <authorList>
            <person name="Goeker M."/>
        </authorList>
    </citation>
    <scope>NUCLEOTIDE SEQUENCE [LARGE SCALE GENOMIC DNA]</scope>
    <source>
        <strain evidence="3 4">DSM 103428</strain>
    </source>
</reference>
<dbReference type="OrthoDB" id="118459at2"/>
<evidence type="ECO:0000313" key="3">
    <source>
        <dbReference type="EMBL" id="TCK75391.1"/>
    </source>
</evidence>
<dbReference type="SMART" id="SM00421">
    <property type="entry name" value="HTH_LUXR"/>
    <property type="match status" value="1"/>
</dbReference>
<dbReference type="GO" id="GO:0003677">
    <property type="term" value="F:DNA binding"/>
    <property type="evidence" value="ECO:0007669"/>
    <property type="project" value="UniProtKB-KW"/>
</dbReference>
<dbReference type="Pfam" id="PF00196">
    <property type="entry name" value="GerE"/>
    <property type="match status" value="1"/>
</dbReference>
<gene>
    <name evidence="3" type="ORF">C7378_0374</name>
</gene>
<dbReference type="PRINTS" id="PR00038">
    <property type="entry name" value="HTHLUXR"/>
</dbReference>
<sequence length="218" mass="24065">MNKIILADNQAIFRAGTAKVLAMEDDFRIIAQCPDVERLYQAIETFRGSILIFASALKPDLSFMMERLRLAQSRALAVAEHGESAQPFISAGVQGMLYRSVSGPTLIDVTRRVAEGETWVQPSLGVPGTQEDEDMVGARVRDRLTPKEMKIVALIVQGCKNKEIAMRLGTTEQVIKNYLRSVYDKTGVSDRLELALFTIHHRILAEAAAAAGNLMMQS</sequence>
<dbReference type="Gene3D" id="3.40.50.2300">
    <property type="match status" value="1"/>
</dbReference>
<proteinExistence type="predicted"/>
<evidence type="ECO:0000313" key="4">
    <source>
        <dbReference type="Proteomes" id="UP000295210"/>
    </source>
</evidence>
<evidence type="ECO:0000256" key="1">
    <source>
        <dbReference type="ARBA" id="ARBA00023125"/>
    </source>
</evidence>
<dbReference type="AlphaFoldDB" id="A0A4V6NEV6"/>
<evidence type="ECO:0000259" key="2">
    <source>
        <dbReference type="PROSITE" id="PS50043"/>
    </source>
</evidence>
<dbReference type="InterPro" id="IPR039420">
    <property type="entry name" value="WalR-like"/>
</dbReference>
<feature type="domain" description="HTH luxR-type" evidence="2">
    <location>
        <begin position="137"/>
        <end position="202"/>
    </location>
</feature>
<dbReference type="Proteomes" id="UP000295210">
    <property type="component" value="Unassembled WGS sequence"/>
</dbReference>
<keyword evidence="1 3" id="KW-0238">DNA-binding</keyword>
<dbReference type="InterPro" id="IPR000792">
    <property type="entry name" value="Tscrpt_reg_LuxR_C"/>
</dbReference>